<organism evidence="8 9">
    <name type="scientific">Litorihabitans aurantiacus</name>
    <dbReference type="NCBI Taxonomy" id="1930061"/>
    <lineage>
        <taxon>Bacteria</taxon>
        <taxon>Bacillati</taxon>
        <taxon>Actinomycetota</taxon>
        <taxon>Actinomycetes</taxon>
        <taxon>Micrococcales</taxon>
        <taxon>Beutenbergiaceae</taxon>
        <taxon>Litorihabitans</taxon>
    </lineage>
</organism>
<sequence>MRRVLHYAVFEAVSALRHGEQLLVSIVLPALVLVGLGRSEILSLDLAPGQNRLDVVAPGVLALAVLSSSFTSQAIATAFDRRWGVLRLLATTPLGARGIVTGKVCSVLAVQIVQVLVLGALALALGWRPDPAGVPAAVGVVLLGSVAFTSLGLLLAGTLRAEAVLALANLVWVLLLVGGGLVLPASTTSEALGAVTRWLPSGAMGDALRQALDGGGTDVAAVAVTAGWALLLALLARRFFRPTA</sequence>
<keyword evidence="5" id="KW-0046">Antibiotic resistance</keyword>
<dbReference type="GO" id="GO:0046677">
    <property type="term" value="P:response to antibiotic"/>
    <property type="evidence" value="ECO:0007669"/>
    <property type="project" value="UniProtKB-KW"/>
</dbReference>
<dbReference type="PANTHER" id="PTHR43229">
    <property type="entry name" value="NODULATION PROTEIN J"/>
    <property type="match status" value="1"/>
</dbReference>
<evidence type="ECO:0000313" key="9">
    <source>
        <dbReference type="Proteomes" id="UP001157161"/>
    </source>
</evidence>
<comment type="subcellular location">
    <subcellularLocation>
        <location evidence="1">Membrane</location>
        <topology evidence="1">Multi-pass membrane protein</topology>
    </subcellularLocation>
</comment>
<keyword evidence="3 6" id="KW-1133">Transmembrane helix</keyword>
<evidence type="ECO:0000313" key="8">
    <source>
        <dbReference type="EMBL" id="GMA31633.1"/>
    </source>
</evidence>
<evidence type="ECO:0000256" key="4">
    <source>
        <dbReference type="ARBA" id="ARBA00023136"/>
    </source>
</evidence>
<feature type="transmembrane region" description="Helical" evidence="6">
    <location>
        <begin position="219"/>
        <end position="240"/>
    </location>
</feature>
<evidence type="ECO:0000256" key="2">
    <source>
        <dbReference type="ARBA" id="ARBA00022692"/>
    </source>
</evidence>
<gene>
    <name evidence="8" type="ORF">GCM10025875_16250</name>
</gene>
<accession>A0AA37XEF1</accession>
<name>A0AA37XEF1_9MICO</name>
<feature type="transmembrane region" description="Helical" evidence="6">
    <location>
        <begin position="163"/>
        <end position="183"/>
    </location>
</feature>
<dbReference type="PIRSF" id="PIRSF006648">
    <property type="entry name" value="DrrB"/>
    <property type="match status" value="1"/>
</dbReference>
<keyword evidence="2 6" id="KW-0812">Transmembrane</keyword>
<dbReference type="Proteomes" id="UP001157161">
    <property type="component" value="Unassembled WGS sequence"/>
</dbReference>
<dbReference type="EMBL" id="BSUM01000001">
    <property type="protein sequence ID" value="GMA31633.1"/>
    <property type="molecule type" value="Genomic_DNA"/>
</dbReference>
<dbReference type="GO" id="GO:0043190">
    <property type="term" value="C:ATP-binding cassette (ABC) transporter complex"/>
    <property type="evidence" value="ECO:0007669"/>
    <property type="project" value="InterPro"/>
</dbReference>
<evidence type="ECO:0000256" key="1">
    <source>
        <dbReference type="ARBA" id="ARBA00004141"/>
    </source>
</evidence>
<evidence type="ECO:0000256" key="3">
    <source>
        <dbReference type="ARBA" id="ARBA00022989"/>
    </source>
</evidence>
<comment type="caution">
    <text evidence="8">The sequence shown here is derived from an EMBL/GenBank/DDBJ whole genome shotgun (WGS) entry which is preliminary data.</text>
</comment>
<proteinExistence type="predicted"/>
<dbReference type="AlphaFoldDB" id="A0AA37XEF1"/>
<keyword evidence="9" id="KW-1185">Reference proteome</keyword>
<dbReference type="Pfam" id="PF12698">
    <property type="entry name" value="ABC2_membrane_3"/>
    <property type="match status" value="1"/>
</dbReference>
<dbReference type="InterPro" id="IPR000412">
    <property type="entry name" value="ABC_2_transport"/>
</dbReference>
<feature type="transmembrane region" description="Helical" evidence="6">
    <location>
        <begin position="133"/>
        <end position="156"/>
    </location>
</feature>
<protein>
    <submittedName>
        <fullName evidence="8">ABC transporter</fullName>
    </submittedName>
</protein>
<feature type="transmembrane region" description="Helical" evidence="6">
    <location>
        <begin position="100"/>
        <end position="127"/>
    </location>
</feature>
<evidence type="ECO:0000256" key="5">
    <source>
        <dbReference type="ARBA" id="ARBA00023251"/>
    </source>
</evidence>
<feature type="domain" description="ABC-2 type transporter transmembrane" evidence="7">
    <location>
        <begin position="57"/>
        <end position="235"/>
    </location>
</feature>
<evidence type="ECO:0000259" key="7">
    <source>
        <dbReference type="Pfam" id="PF12698"/>
    </source>
</evidence>
<dbReference type="InterPro" id="IPR013525">
    <property type="entry name" value="ABC2_TM"/>
</dbReference>
<dbReference type="RefSeq" id="WP_284250427.1">
    <property type="nucleotide sequence ID" value="NZ_BSUM01000001.1"/>
</dbReference>
<dbReference type="GO" id="GO:0140359">
    <property type="term" value="F:ABC-type transporter activity"/>
    <property type="evidence" value="ECO:0007669"/>
    <property type="project" value="InterPro"/>
</dbReference>
<evidence type="ECO:0000256" key="6">
    <source>
        <dbReference type="SAM" id="Phobius"/>
    </source>
</evidence>
<keyword evidence="4 6" id="KW-0472">Membrane</keyword>
<dbReference type="InterPro" id="IPR051784">
    <property type="entry name" value="Nod_factor_ABC_transporter"/>
</dbReference>
<dbReference type="PANTHER" id="PTHR43229:SF2">
    <property type="entry name" value="NODULATION PROTEIN J"/>
    <property type="match status" value="1"/>
</dbReference>
<reference evidence="8" key="2">
    <citation type="submission" date="2023-02" db="EMBL/GenBank/DDBJ databases">
        <authorList>
            <person name="Sun Q."/>
            <person name="Mori K."/>
        </authorList>
    </citation>
    <scope>NUCLEOTIDE SEQUENCE</scope>
    <source>
        <strain evidence="8">NBRC 112290</strain>
    </source>
</reference>
<reference evidence="8" key="1">
    <citation type="journal article" date="2014" name="Int. J. Syst. Evol. Microbiol.">
        <title>Complete genome sequence of Corynebacterium casei LMG S-19264T (=DSM 44701T), isolated from a smear-ripened cheese.</title>
        <authorList>
            <consortium name="US DOE Joint Genome Institute (JGI-PGF)"/>
            <person name="Walter F."/>
            <person name="Albersmeier A."/>
            <person name="Kalinowski J."/>
            <person name="Ruckert C."/>
        </authorList>
    </citation>
    <scope>NUCLEOTIDE SEQUENCE</scope>
    <source>
        <strain evidence="8">NBRC 112290</strain>
    </source>
</reference>